<reference evidence="2 3" key="1">
    <citation type="submission" date="2023-07" db="EMBL/GenBank/DDBJ databases">
        <title>Sequencing the genomes of 1000 actinobacteria strains.</title>
        <authorList>
            <person name="Klenk H.-P."/>
        </authorList>
    </citation>
    <scope>NUCLEOTIDE SEQUENCE [LARGE SCALE GENOMIC DNA]</scope>
    <source>
        <strain evidence="2 3">DSM 14555</strain>
    </source>
</reference>
<keyword evidence="1" id="KW-0472">Membrane</keyword>
<keyword evidence="1" id="KW-1133">Transmembrane helix</keyword>
<dbReference type="InterPro" id="IPR008407">
    <property type="entry name" value="Brnchd-chn_aa_trnsp_AzlD"/>
</dbReference>
<evidence type="ECO:0008006" key="4">
    <source>
        <dbReference type="Google" id="ProtNLM"/>
    </source>
</evidence>
<name>A0ABU1JE99_9MICC</name>
<comment type="caution">
    <text evidence="2">The sequence shown here is derived from an EMBL/GenBank/DDBJ whole genome shotgun (WGS) entry which is preliminary data.</text>
</comment>
<dbReference type="EMBL" id="JAVDQF010000001">
    <property type="protein sequence ID" value="MDR6270774.1"/>
    <property type="molecule type" value="Genomic_DNA"/>
</dbReference>
<keyword evidence="3" id="KW-1185">Reference proteome</keyword>
<dbReference type="Proteomes" id="UP001185069">
    <property type="component" value="Unassembled WGS sequence"/>
</dbReference>
<protein>
    <recommendedName>
        <fullName evidence="4">Branched-chain amino acid transport protein (AzlD)</fullName>
    </recommendedName>
</protein>
<dbReference type="RefSeq" id="WP_309800062.1">
    <property type="nucleotide sequence ID" value="NZ_BAAAHY010000004.1"/>
</dbReference>
<accession>A0ABU1JE99</accession>
<keyword evidence="1" id="KW-0812">Transmembrane</keyword>
<gene>
    <name evidence="2" type="ORF">JOE69_003012</name>
</gene>
<feature type="transmembrane region" description="Helical" evidence="1">
    <location>
        <begin position="45"/>
        <end position="69"/>
    </location>
</feature>
<proteinExistence type="predicted"/>
<evidence type="ECO:0000313" key="2">
    <source>
        <dbReference type="EMBL" id="MDR6270774.1"/>
    </source>
</evidence>
<dbReference type="Pfam" id="PF05437">
    <property type="entry name" value="AzlD"/>
    <property type="match status" value="1"/>
</dbReference>
<organism evidence="2 3">
    <name type="scientific">Arthrobacter russicus</name>
    <dbReference type="NCBI Taxonomy" id="172040"/>
    <lineage>
        <taxon>Bacteria</taxon>
        <taxon>Bacillati</taxon>
        <taxon>Actinomycetota</taxon>
        <taxon>Actinomycetes</taxon>
        <taxon>Micrococcales</taxon>
        <taxon>Micrococcaceae</taxon>
        <taxon>Arthrobacter</taxon>
    </lineage>
</organism>
<evidence type="ECO:0000313" key="3">
    <source>
        <dbReference type="Proteomes" id="UP001185069"/>
    </source>
</evidence>
<sequence length="106" mass="10732">MNPNAVFIAIVSFGVANYTLRSGGGFLHPSLDFSPGVQPLLECGTVVLLAAVTVSSTLFSGTHFAGFALPAGVLAGGMASWFKVPLNLSVLLVASTTALLRAAGLP</sequence>
<evidence type="ECO:0000256" key="1">
    <source>
        <dbReference type="SAM" id="Phobius"/>
    </source>
</evidence>